<gene>
    <name evidence="1" type="ORF">PoB_003125500</name>
</gene>
<protein>
    <submittedName>
        <fullName evidence="1">Uncharacterized protein</fullName>
    </submittedName>
</protein>
<name>A0AAV4A9A7_9GAST</name>
<evidence type="ECO:0000313" key="2">
    <source>
        <dbReference type="Proteomes" id="UP000735302"/>
    </source>
</evidence>
<dbReference type="AlphaFoldDB" id="A0AAV4A9A7"/>
<organism evidence="1 2">
    <name type="scientific">Plakobranchus ocellatus</name>
    <dbReference type="NCBI Taxonomy" id="259542"/>
    <lineage>
        <taxon>Eukaryota</taxon>
        <taxon>Metazoa</taxon>
        <taxon>Spiralia</taxon>
        <taxon>Lophotrochozoa</taxon>
        <taxon>Mollusca</taxon>
        <taxon>Gastropoda</taxon>
        <taxon>Heterobranchia</taxon>
        <taxon>Euthyneura</taxon>
        <taxon>Panpulmonata</taxon>
        <taxon>Sacoglossa</taxon>
        <taxon>Placobranchoidea</taxon>
        <taxon>Plakobranchidae</taxon>
        <taxon>Plakobranchus</taxon>
    </lineage>
</organism>
<dbReference type="Proteomes" id="UP000735302">
    <property type="component" value="Unassembled WGS sequence"/>
</dbReference>
<comment type="caution">
    <text evidence="1">The sequence shown here is derived from an EMBL/GenBank/DDBJ whole genome shotgun (WGS) entry which is preliminary data.</text>
</comment>
<accession>A0AAV4A9A7</accession>
<dbReference type="EMBL" id="BLXT01003741">
    <property type="protein sequence ID" value="GFO04750.1"/>
    <property type="molecule type" value="Genomic_DNA"/>
</dbReference>
<proteinExistence type="predicted"/>
<reference evidence="1 2" key="1">
    <citation type="journal article" date="2021" name="Elife">
        <title>Chloroplast acquisition without the gene transfer in kleptoplastic sea slugs, Plakobranchus ocellatus.</title>
        <authorList>
            <person name="Maeda T."/>
            <person name="Takahashi S."/>
            <person name="Yoshida T."/>
            <person name="Shimamura S."/>
            <person name="Takaki Y."/>
            <person name="Nagai Y."/>
            <person name="Toyoda A."/>
            <person name="Suzuki Y."/>
            <person name="Arimoto A."/>
            <person name="Ishii H."/>
            <person name="Satoh N."/>
            <person name="Nishiyama T."/>
            <person name="Hasebe M."/>
            <person name="Maruyama T."/>
            <person name="Minagawa J."/>
            <person name="Obokata J."/>
            <person name="Shigenobu S."/>
        </authorList>
    </citation>
    <scope>NUCLEOTIDE SEQUENCE [LARGE SCALE GENOMIC DNA]</scope>
</reference>
<evidence type="ECO:0000313" key="1">
    <source>
        <dbReference type="EMBL" id="GFO04750.1"/>
    </source>
</evidence>
<sequence length="113" mass="12416">MLRYRFIYKCNLQKSVTSSTVPGTSSQTTYQYTWKITLRSGLAYVEEQAIPREIEKRRRAKEKVSLLKPGSIVELHITFASDPANPTSTDGGSIGAVAGVHLRTLVNSAAGPF</sequence>
<keyword evidence="2" id="KW-1185">Reference proteome</keyword>